<feature type="domain" description="GmrSD restriction endonucleases N-terminal" evidence="1">
    <location>
        <begin position="18"/>
        <end position="163"/>
    </location>
</feature>
<sequence length="351" mass="40919">MKNFDSRTYSINDFLEWSNNGQLELNPKFQRRSVWTDTARSYLMDTIVRGKPIPKVFIRQKLNVQTRQSIREVVDGQQRLRTILSYLKDGFMISKKHHPIFGGLYFSQLNQVDENIQGSILNYEISTDLLVNMPDPEILDIFGRLNSYSVTLNEQEKINANHFGPFKTLADRVAHTFNSFWLDNKILADKEILRMADVNLSADLLIAMIEGIKSKKQIKGFYASYEREFNHDPVLLEENFSSTIETIQGIFTNGLKETEFRRIHIFYTLFTGICHLKFGIPGIDKPQREITENDFARVESRLDNINSIFVTEEGQQLTAEEQRFLEDSRRATTDKAVRERRTNYLIDLILQ</sequence>
<dbReference type="AlphaFoldDB" id="A0A6M5YB47"/>
<organism evidence="2 3">
    <name type="scientific">Spirosoma taeanense</name>
    <dbReference type="NCBI Taxonomy" id="2735870"/>
    <lineage>
        <taxon>Bacteria</taxon>
        <taxon>Pseudomonadati</taxon>
        <taxon>Bacteroidota</taxon>
        <taxon>Cytophagia</taxon>
        <taxon>Cytophagales</taxon>
        <taxon>Cytophagaceae</taxon>
        <taxon>Spirosoma</taxon>
    </lineage>
</organism>
<dbReference type="PANTHER" id="PTHR39639:SF1">
    <property type="entry name" value="DUF262 DOMAIN-CONTAINING PROTEIN"/>
    <property type="match status" value="1"/>
</dbReference>
<dbReference type="KEGG" id="stae:HNV11_14485"/>
<evidence type="ECO:0000259" key="1">
    <source>
        <dbReference type="Pfam" id="PF03235"/>
    </source>
</evidence>
<evidence type="ECO:0000313" key="3">
    <source>
        <dbReference type="Proteomes" id="UP000502756"/>
    </source>
</evidence>
<dbReference type="PANTHER" id="PTHR39639">
    <property type="entry name" value="CHROMOSOME 16, WHOLE GENOME SHOTGUN SEQUENCE"/>
    <property type="match status" value="1"/>
</dbReference>
<gene>
    <name evidence="2" type="ORF">HNV11_14485</name>
</gene>
<proteinExistence type="predicted"/>
<keyword evidence="3" id="KW-1185">Reference proteome</keyword>
<dbReference type="EMBL" id="CP053435">
    <property type="protein sequence ID" value="QJW90500.1"/>
    <property type="molecule type" value="Genomic_DNA"/>
</dbReference>
<name>A0A6M5YB47_9BACT</name>
<dbReference type="InterPro" id="IPR004919">
    <property type="entry name" value="GmrSD_N"/>
</dbReference>
<reference evidence="2 3" key="1">
    <citation type="submission" date="2020-05" db="EMBL/GenBank/DDBJ databases">
        <title>Genome sequencing of Spirosoma sp. TS118.</title>
        <authorList>
            <person name="Lee J.-H."/>
            <person name="Jeong S."/>
            <person name="Zhao L."/>
            <person name="Jung J.-H."/>
            <person name="Kim M.-K."/>
            <person name="Lim S."/>
        </authorList>
    </citation>
    <scope>NUCLEOTIDE SEQUENCE [LARGE SCALE GENOMIC DNA]</scope>
    <source>
        <strain evidence="2 3">TS118</strain>
    </source>
</reference>
<protein>
    <submittedName>
        <fullName evidence="2">DUF262 domain-containing protein</fullName>
    </submittedName>
</protein>
<accession>A0A6M5YB47</accession>
<dbReference type="Pfam" id="PF03235">
    <property type="entry name" value="GmrSD_N"/>
    <property type="match status" value="1"/>
</dbReference>
<dbReference type="Proteomes" id="UP000502756">
    <property type="component" value="Chromosome"/>
</dbReference>
<dbReference type="RefSeq" id="WP_171740344.1">
    <property type="nucleotide sequence ID" value="NZ_CP053435.1"/>
</dbReference>
<evidence type="ECO:0000313" key="2">
    <source>
        <dbReference type="EMBL" id="QJW90500.1"/>
    </source>
</evidence>